<sequence>PMVTPTPPWTRDPITTPVPTQAGAMGNKTQNASAVPVRYWSPVIFVVVALLVLFFTYRRTKGEGSQDQAAWASDSSEQLLKQSLPLLQEERKGAEKPPALEHTETCFCEPDPPPPQ</sequence>
<gene>
    <name evidence="3" type="ORF">Y956_04779</name>
</gene>
<evidence type="ECO:0000256" key="2">
    <source>
        <dbReference type="SAM" id="Phobius"/>
    </source>
</evidence>
<feature type="non-terminal residue" evidence="3">
    <location>
        <position position="116"/>
    </location>
</feature>
<evidence type="ECO:0000256" key="1">
    <source>
        <dbReference type="SAM" id="MobiDB-lite"/>
    </source>
</evidence>
<proteinExistence type="predicted"/>
<dbReference type="Proteomes" id="UP000053283">
    <property type="component" value="Unassembled WGS sequence"/>
</dbReference>
<feature type="compositionally biased region" description="Basic and acidic residues" evidence="1">
    <location>
        <begin position="89"/>
        <end position="104"/>
    </location>
</feature>
<keyword evidence="2" id="KW-0472">Membrane</keyword>
<feature type="transmembrane region" description="Helical" evidence="2">
    <location>
        <begin position="39"/>
        <end position="57"/>
    </location>
</feature>
<reference evidence="3 4" key="1">
    <citation type="submission" date="2014-04" db="EMBL/GenBank/DDBJ databases">
        <title>Genome evolution of avian class.</title>
        <authorList>
            <person name="Zhang G."/>
            <person name="Li C."/>
        </authorList>
    </citation>
    <scope>NUCLEOTIDE SEQUENCE [LARGE SCALE GENOMIC DNA]</scope>
    <source>
        <strain evidence="3">BGI_Y956</strain>
    </source>
</reference>
<keyword evidence="2" id="KW-1133">Transmembrane helix</keyword>
<accession>A0A091UNT5</accession>
<dbReference type="AlphaFoldDB" id="A0A091UNT5"/>
<dbReference type="EMBL" id="KL409870">
    <property type="protein sequence ID" value="KFQ92619.1"/>
    <property type="molecule type" value="Genomic_DNA"/>
</dbReference>
<organism evidence="3 4">
    <name type="scientific">Nipponia nippon</name>
    <name type="common">Crested ibis</name>
    <name type="synonym">Ibis nippon</name>
    <dbReference type="NCBI Taxonomy" id="128390"/>
    <lineage>
        <taxon>Eukaryota</taxon>
        <taxon>Metazoa</taxon>
        <taxon>Chordata</taxon>
        <taxon>Craniata</taxon>
        <taxon>Vertebrata</taxon>
        <taxon>Euteleostomi</taxon>
        <taxon>Archelosauria</taxon>
        <taxon>Archosauria</taxon>
        <taxon>Dinosauria</taxon>
        <taxon>Saurischia</taxon>
        <taxon>Theropoda</taxon>
        <taxon>Coelurosauria</taxon>
        <taxon>Aves</taxon>
        <taxon>Neognathae</taxon>
        <taxon>Neoaves</taxon>
        <taxon>Aequornithes</taxon>
        <taxon>Pelecaniformes</taxon>
        <taxon>Threskiornithidae</taxon>
        <taxon>Nipponia</taxon>
    </lineage>
</organism>
<feature type="compositionally biased region" description="Pro residues" evidence="1">
    <location>
        <begin position="1"/>
        <end position="10"/>
    </location>
</feature>
<feature type="region of interest" description="Disordered" evidence="1">
    <location>
        <begin position="89"/>
        <end position="116"/>
    </location>
</feature>
<name>A0A091UNT5_NIPNI</name>
<keyword evidence="2" id="KW-0812">Transmembrane</keyword>
<keyword evidence="4" id="KW-1185">Reference proteome</keyword>
<protein>
    <submittedName>
        <fullName evidence="3">Uncharacterized protein</fullName>
    </submittedName>
</protein>
<evidence type="ECO:0000313" key="3">
    <source>
        <dbReference type="EMBL" id="KFQ92619.1"/>
    </source>
</evidence>
<evidence type="ECO:0000313" key="4">
    <source>
        <dbReference type="Proteomes" id="UP000053283"/>
    </source>
</evidence>
<feature type="non-terminal residue" evidence="3">
    <location>
        <position position="1"/>
    </location>
</feature>
<feature type="region of interest" description="Disordered" evidence="1">
    <location>
        <begin position="1"/>
        <end position="26"/>
    </location>
</feature>